<gene>
    <name evidence="2" type="ORF">Q3M24_22870</name>
</gene>
<dbReference type="Gene3D" id="3.90.226.10">
    <property type="entry name" value="2-enoyl-CoA Hydratase, Chain A, domain 1"/>
    <property type="match status" value="1"/>
</dbReference>
<dbReference type="GO" id="GO:0004175">
    <property type="term" value="F:endopeptidase activity"/>
    <property type="evidence" value="ECO:0007669"/>
    <property type="project" value="TreeGrafter"/>
</dbReference>
<sequence length="563" mass="63681">MIWLKRKLCYETASAVKSQKVFKQALSEEEKRQIIKQALVLMEEFYVHLPLKRSMYAVEPVQRLKLLDHRLPPDDRRFHEEMISIFMGVRDLHTNYILPAPYSQFTAMLPFRIGEYFDDGERKYIVFATVGEDPSFRPGMPITHWNGIPIGRAVEINARLHAGGNEAASHSRGLQRMTVRPLIMSLPPDEEWIDIRYLDEDGKAQERRFEWTVVSSSDVRLSETSMRDLDDATLGHLATIGLDAENEVANHAIESVFEQKRLQLDTAILRFLETGAVSESLTGGAGPDFSTLSKIPRIFQFNRVNTPKGEIGRIQILTFNLENPDGSFIEVDDFLAEFVRITSLLPQDRLIIDVRNNGGGHVPAGEKLLQTITDSTIEPERLHFITSRLVLNMVKRHPYFSKWLRSLERAIKTSAQYSQGFPFEEQENYNQIGRKYPGKVLLITNAFCYSTTDIFAAGFRDHNIGPILGTDSNTGAGGANVFPWWLVNSLCEDLDNSPVQLPSSGASFRVAIRRTTRVGANAGEPLEDFGVEPDEVHQTTLTDLTEGDIDLYAHAADLLDKWQ</sequence>
<dbReference type="EMBL" id="CP159373">
    <property type="protein sequence ID" value="XCN73079.1"/>
    <property type="molecule type" value="Genomic_DNA"/>
</dbReference>
<dbReference type="GO" id="GO:0030288">
    <property type="term" value="C:outer membrane-bounded periplasmic space"/>
    <property type="evidence" value="ECO:0007669"/>
    <property type="project" value="TreeGrafter"/>
</dbReference>
<dbReference type="InterPro" id="IPR005151">
    <property type="entry name" value="Tail-specific_protease"/>
</dbReference>
<dbReference type="AlphaFoldDB" id="A0AAU8LW39"/>
<dbReference type="InterPro" id="IPR029045">
    <property type="entry name" value="ClpP/crotonase-like_dom_sf"/>
</dbReference>
<name>A0AAU8LW39_9BACT</name>
<dbReference type="PANTHER" id="PTHR32060">
    <property type="entry name" value="TAIL-SPECIFIC PROTEASE"/>
    <property type="match status" value="1"/>
</dbReference>
<dbReference type="KEGG" id="eaj:Q3M24_22870"/>
<dbReference type="GO" id="GO:0008236">
    <property type="term" value="F:serine-type peptidase activity"/>
    <property type="evidence" value="ECO:0007669"/>
    <property type="project" value="InterPro"/>
</dbReference>
<dbReference type="GO" id="GO:0007165">
    <property type="term" value="P:signal transduction"/>
    <property type="evidence" value="ECO:0007669"/>
    <property type="project" value="TreeGrafter"/>
</dbReference>
<evidence type="ECO:0000259" key="1">
    <source>
        <dbReference type="Pfam" id="PF03572"/>
    </source>
</evidence>
<reference evidence="2" key="1">
    <citation type="journal article" date="2024" name="Syst. Appl. Microbiol.">
        <title>First single-strain enrichments of Electrothrix cable bacteria, description of E. aestuarii sp. nov. and E. rattekaaiensis sp. nov., and proposal of a cable bacteria taxonomy following the rules of the SeqCode.</title>
        <authorList>
            <person name="Plum-Jensen L.E."/>
            <person name="Schramm A."/>
            <person name="Marshall I.P.G."/>
        </authorList>
    </citation>
    <scope>NUCLEOTIDE SEQUENCE</scope>
    <source>
        <strain evidence="2">Rat1</strain>
    </source>
</reference>
<feature type="domain" description="Tail specific protease" evidence="1">
    <location>
        <begin position="311"/>
        <end position="480"/>
    </location>
</feature>
<protein>
    <submittedName>
        <fullName evidence="2">S41 family peptidase</fullName>
    </submittedName>
</protein>
<accession>A0AAU8LW39</accession>
<reference evidence="2" key="2">
    <citation type="submission" date="2024-06" db="EMBL/GenBank/DDBJ databases">
        <authorList>
            <person name="Plum-Jensen L.E."/>
            <person name="Schramm A."/>
            <person name="Marshall I.P.G."/>
        </authorList>
    </citation>
    <scope>NUCLEOTIDE SEQUENCE</scope>
    <source>
        <strain evidence="2">Rat1</strain>
    </source>
</reference>
<dbReference type="SUPFAM" id="SSF52096">
    <property type="entry name" value="ClpP/crotonase"/>
    <property type="match status" value="1"/>
</dbReference>
<evidence type="ECO:0000313" key="2">
    <source>
        <dbReference type="EMBL" id="XCN73079.1"/>
    </source>
</evidence>
<dbReference type="Pfam" id="PF03572">
    <property type="entry name" value="Peptidase_S41"/>
    <property type="match status" value="1"/>
</dbReference>
<organism evidence="2">
    <name type="scientific">Candidatus Electrothrix aestuarii</name>
    <dbReference type="NCBI Taxonomy" id="3062594"/>
    <lineage>
        <taxon>Bacteria</taxon>
        <taxon>Pseudomonadati</taxon>
        <taxon>Thermodesulfobacteriota</taxon>
        <taxon>Desulfobulbia</taxon>
        <taxon>Desulfobulbales</taxon>
        <taxon>Desulfobulbaceae</taxon>
        <taxon>Candidatus Electrothrix</taxon>
    </lineage>
</organism>
<proteinExistence type="predicted"/>
<dbReference type="GO" id="GO:0006508">
    <property type="term" value="P:proteolysis"/>
    <property type="evidence" value="ECO:0007669"/>
    <property type="project" value="InterPro"/>
</dbReference>
<dbReference type="PANTHER" id="PTHR32060:SF30">
    <property type="entry name" value="CARBOXY-TERMINAL PROCESSING PROTEASE CTPA"/>
    <property type="match status" value="1"/>
</dbReference>